<evidence type="ECO:0000313" key="2">
    <source>
        <dbReference type="Proteomes" id="UP000035720"/>
    </source>
</evidence>
<keyword evidence="2" id="KW-1185">Reference proteome</keyword>
<dbReference type="RefSeq" id="WP_048546595.1">
    <property type="nucleotide sequence ID" value="NZ_HF571038.1"/>
</dbReference>
<dbReference type="EMBL" id="CAJC01000174">
    <property type="protein sequence ID" value="CCI54171.1"/>
    <property type="molecule type" value="Genomic_DNA"/>
</dbReference>
<proteinExistence type="predicted"/>
<dbReference type="SUPFAM" id="SSF82171">
    <property type="entry name" value="DPP6 N-terminal domain-like"/>
    <property type="match status" value="1"/>
</dbReference>
<accession>A0A077M9X6</accession>
<dbReference type="Proteomes" id="UP000035720">
    <property type="component" value="Unassembled WGS sequence"/>
</dbReference>
<protein>
    <submittedName>
        <fullName evidence="1">Uncharacterized protein</fullName>
    </submittedName>
</protein>
<comment type="caution">
    <text evidence="1">The sequence shown here is derived from an EMBL/GenBank/DDBJ whole genome shotgun (WGS) entry which is preliminary data.</text>
</comment>
<sequence length="270" mass="28551">MFSCKEISSVVSAALLASKADVSGDGTRFLFTHDDGPAGAAVTVYDSTARTWRGFAVPATSSRRLANVKFTRPSGAAVWLTRLDRGTGVSSIERRSITGALQLSLPKADAILPSPDGTTFAVNVGRSISVRSNATGAVPRTLQAPSGRVCMLGHNYDPTSFTTACYDPDGQRIDAYRYSWSSGGPIAMTKATAPFGYTDVWRATPGIVASVAIQGTTADIGHAPRPGVFTPIKTDLPNYFDSAIRDILGNYVYVLGRGDRQGEGLRPGEP</sequence>
<name>A0A077M9X6_9MICO</name>
<dbReference type="AlphaFoldDB" id="A0A077M9X6"/>
<organism evidence="1 2">
    <name type="scientific">Nostocoides jenkinsii Ben 74</name>
    <dbReference type="NCBI Taxonomy" id="1193518"/>
    <lineage>
        <taxon>Bacteria</taxon>
        <taxon>Bacillati</taxon>
        <taxon>Actinomycetota</taxon>
        <taxon>Actinomycetes</taxon>
        <taxon>Micrococcales</taxon>
        <taxon>Intrasporangiaceae</taxon>
        <taxon>Nostocoides</taxon>
    </lineage>
</organism>
<gene>
    <name evidence="1" type="ORF">BN13_610002</name>
</gene>
<reference evidence="1 2" key="1">
    <citation type="journal article" date="2013" name="ISME J.">
        <title>A metabolic model for members of the genus Tetrasphaera involved in enhanced biological phosphorus removal.</title>
        <authorList>
            <person name="Kristiansen R."/>
            <person name="Nguyen H.T.T."/>
            <person name="Saunders A.M."/>
            <person name="Nielsen J.L."/>
            <person name="Wimmer R."/>
            <person name="Le V.Q."/>
            <person name="McIlroy S.J."/>
            <person name="Petrovski S."/>
            <person name="Seviour R.J."/>
            <person name="Calteau A."/>
            <person name="Nielsen K.L."/>
            <person name="Nielsen P.H."/>
        </authorList>
    </citation>
    <scope>NUCLEOTIDE SEQUENCE [LARGE SCALE GENOMIC DNA]</scope>
    <source>
        <strain evidence="1 2">Ben 74</strain>
    </source>
</reference>
<evidence type="ECO:0000313" key="1">
    <source>
        <dbReference type="EMBL" id="CCI54171.1"/>
    </source>
</evidence>